<proteinExistence type="inferred from homology"/>
<keyword evidence="7 9" id="KW-1133">Transmembrane helix</keyword>
<comment type="catalytic activity">
    <reaction evidence="9 10">
        <text>Release of signal peptides from bacterial membrane prolipoproteins. Hydrolyzes -Xaa-Yaa-Zaa-|-(S,diacylglyceryl)Cys-, in which Xaa is hydrophobic (preferably Leu), and Yaa (Ala or Ser) and Zaa (Gly or Ala) have small, neutral side chains.</text>
        <dbReference type="EC" id="3.4.23.36"/>
    </reaction>
</comment>
<feature type="active site" evidence="9">
    <location>
        <position position="137"/>
    </location>
</feature>
<keyword evidence="12" id="KW-0449">Lipoprotein</keyword>
<comment type="pathway">
    <text evidence="9">Protein modification; lipoprotein biosynthesis (signal peptide cleavage).</text>
</comment>
<protein>
    <recommendedName>
        <fullName evidence="9">Lipoprotein signal peptidase</fullName>
        <ecNumber evidence="9">3.4.23.36</ecNumber>
    </recommendedName>
    <alternativeName>
        <fullName evidence="9">Prolipoprotein signal peptidase</fullName>
    </alternativeName>
    <alternativeName>
        <fullName evidence="9">Signal peptidase II</fullName>
        <shortName evidence="9">SPase II</shortName>
    </alternativeName>
</protein>
<evidence type="ECO:0000313" key="12">
    <source>
        <dbReference type="EMBL" id="EAT16940.1"/>
    </source>
</evidence>
<comment type="caution">
    <text evidence="12">The sequence shown here is derived from an EMBL/GenBank/DDBJ whole genome shotgun (WGS) entry which is preliminary data.</text>
</comment>
<keyword evidence="6 9" id="KW-0378">Hydrolase</keyword>
<dbReference type="EC" id="3.4.23.36" evidence="9"/>
<comment type="function">
    <text evidence="9 10">This protein specifically catalyzes the removal of signal peptides from prolipoproteins.</text>
</comment>
<dbReference type="GO" id="GO:0004190">
    <property type="term" value="F:aspartic-type endopeptidase activity"/>
    <property type="evidence" value="ECO:0007669"/>
    <property type="project" value="UniProtKB-UniRule"/>
</dbReference>
<dbReference type="PROSITE" id="PS00855">
    <property type="entry name" value="SPASE_II"/>
    <property type="match status" value="1"/>
</dbReference>
<keyword evidence="2 9" id="KW-1003">Cell membrane</keyword>
<comment type="similarity">
    <text evidence="1 9 11">Belongs to the peptidase A8 family.</text>
</comment>
<evidence type="ECO:0000256" key="2">
    <source>
        <dbReference type="ARBA" id="ARBA00022475"/>
    </source>
</evidence>
<dbReference type="PANTHER" id="PTHR33695">
    <property type="entry name" value="LIPOPROTEIN SIGNAL PEPTIDASE"/>
    <property type="match status" value="1"/>
</dbReference>
<dbReference type="NCBIfam" id="TIGR00077">
    <property type="entry name" value="lspA"/>
    <property type="match status" value="1"/>
</dbReference>
<evidence type="ECO:0000256" key="6">
    <source>
        <dbReference type="ARBA" id="ARBA00022801"/>
    </source>
</evidence>
<dbReference type="AlphaFoldDB" id="Q1K3N4"/>
<dbReference type="InterPro" id="IPR001872">
    <property type="entry name" value="Peptidase_A8"/>
</dbReference>
<keyword evidence="8 9" id="KW-0472">Membrane</keyword>
<evidence type="ECO:0000313" key="13">
    <source>
        <dbReference type="Proteomes" id="UP000005695"/>
    </source>
</evidence>
<dbReference type="GO" id="GO:0005886">
    <property type="term" value="C:plasma membrane"/>
    <property type="evidence" value="ECO:0007669"/>
    <property type="project" value="UniProtKB-SubCell"/>
</dbReference>
<comment type="caution">
    <text evidence="9">Lacks conserved residue(s) required for the propagation of feature annotation.</text>
</comment>
<evidence type="ECO:0000256" key="9">
    <source>
        <dbReference type="HAMAP-Rule" id="MF_00161"/>
    </source>
</evidence>
<dbReference type="GO" id="GO:0006508">
    <property type="term" value="P:proteolysis"/>
    <property type="evidence" value="ECO:0007669"/>
    <property type="project" value="UniProtKB-KW"/>
</dbReference>
<gene>
    <name evidence="9" type="primary">lspA</name>
    <name evidence="12" type="ORF">Dace_2806</name>
</gene>
<evidence type="ECO:0000256" key="11">
    <source>
        <dbReference type="RuleBase" id="RU004181"/>
    </source>
</evidence>
<dbReference type="RefSeq" id="WP_005997763.1">
    <property type="nucleotide sequence ID" value="NZ_AAEW02000002.1"/>
</dbReference>
<reference evidence="12" key="2">
    <citation type="submission" date="2006-05" db="EMBL/GenBank/DDBJ databases">
        <title>Sequencing of the draft genome and assembly of Desulfuromonas acetoxidans DSM 684.</title>
        <authorList>
            <consortium name="US DOE Joint Genome Institute (JGI-PGF)"/>
            <person name="Copeland A."/>
            <person name="Lucas S."/>
            <person name="Lapidus A."/>
            <person name="Barry K."/>
            <person name="Detter J.C."/>
            <person name="Glavina del Rio T."/>
            <person name="Hammon N."/>
            <person name="Israni S."/>
            <person name="Dalin E."/>
            <person name="Tice H."/>
            <person name="Bruce D."/>
            <person name="Pitluck S."/>
            <person name="Richardson P."/>
        </authorList>
    </citation>
    <scope>NUCLEOTIDE SEQUENCE [LARGE SCALE GENOMIC DNA]</scope>
    <source>
        <strain evidence="12">DSM 684</strain>
    </source>
</reference>
<evidence type="ECO:0000256" key="8">
    <source>
        <dbReference type="ARBA" id="ARBA00023136"/>
    </source>
</evidence>
<reference evidence="12" key="1">
    <citation type="submission" date="2006-05" db="EMBL/GenBank/DDBJ databases">
        <title>Annotation of the draft genome assembly of Desulfuromonas acetoxidans DSM 684.</title>
        <authorList>
            <consortium name="US DOE Joint Genome Institute (JGI-ORNL)"/>
            <person name="Larimer F."/>
            <person name="Land M."/>
            <person name="Hauser L."/>
        </authorList>
    </citation>
    <scope>NUCLEOTIDE SEQUENCE [LARGE SCALE GENOMIC DNA]</scope>
    <source>
        <strain evidence="12">DSM 684</strain>
    </source>
</reference>
<sequence length="162" mass="18491">MAQRYRLLILVTLVVLVGDQWSKWYIDHTMTLHQSRTVIEHFFNITYVHNSGAAFGILANSELRLPLLSGVALIACGVIGWMFCKLPLTAFWQRFGLALVFSGALGNLIDRVRLGVVIDFLDVHWYHHHWPAFNVADSAITVGVGLLLVDLWQEERRKRKHA</sequence>
<evidence type="ECO:0000256" key="10">
    <source>
        <dbReference type="RuleBase" id="RU000594"/>
    </source>
</evidence>
<feature type="transmembrane region" description="Helical" evidence="9">
    <location>
        <begin position="65"/>
        <end position="84"/>
    </location>
</feature>
<dbReference type="UniPathway" id="UPA00665"/>
<evidence type="ECO:0000256" key="4">
    <source>
        <dbReference type="ARBA" id="ARBA00022692"/>
    </source>
</evidence>
<organism evidence="12 13">
    <name type="scientific">Desulfuromonas acetoxidans (strain DSM 684 / 11070)</name>
    <dbReference type="NCBI Taxonomy" id="281689"/>
    <lineage>
        <taxon>Bacteria</taxon>
        <taxon>Pseudomonadati</taxon>
        <taxon>Thermodesulfobacteriota</taxon>
        <taxon>Desulfuromonadia</taxon>
        <taxon>Desulfuromonadales</taxon>
        <taxon>Desulfuromonadaceae</taxon>
        <taxon>Desulfuromonas</taxon>
    </lineage>
</organism>
<keyword evidence="13" id="KW-1185">Reference proteome</keyword>
<feature type="transmembrane region" description="Helical" evidence="9">
    <location>
        <begin position="129"/>
        <end position="152"/>
    </location>
</feature>
<keyword evidence="4 9" id="KW-0812">Transmembrane</keyword>
<name>Q1K3N4_DESA6</name>
<evidence type="ECO:0000256" key="5">
    <source>
        <dbReference type="ARBA" id="ARBA00022750"/>
    </source>
</evidence>
<dbReference type="OrthoDB" id="9810259at2"/>
<feature type="active site" evidence="9">
    <location>
        <position position="119"/>
    </location>
</feature>
<comment type="subcellular location">
    <subcellularLocation>
        <location evidence="9">Cell membrane</location>
        <topology evidence="9">Multi-pass membrane protein</topology>
    </subcellularLocation>
</comment>
<dbReference type="Proteomes" id="UP000005695">
    <property type="component" value="Unassembled WGS sequence"/>
</dbReference>
<evidence type="ECO:0000256" key="3">
    <source>
        <dbReference type="ARBA" id="ARBA00022670"/>
    </source>
</evidence>
<evidence type="ECO:0000256" key="1">
    <source>
        <dbReference type="ARBA" id="ARBA00006139"/>
    </source>
</evidence>
<keyword evidence="5 9" id="KW-0064">Aspartyl protease</keyword>
<evidence type="ECO:0000256" key="7">
    <source>
        <dbReference type="ARBA" id="ARBA00022989"/>
    </source>
</evidence>
<dbReference type="PANTHER" id="PTHR33695:SF1">
    <property type="entry name" value="LIPOPROTEIN SIGNAL PEPTIDASE"/>
    <property type="match status" value="1"/>
</dbReference>
<dbReference type="PRINTS" id="PR00781">
    <property type="entry name" value="LIPOSIGPTASE"/>
</dbReference>
<dbReference type="Pfam" id="PF01252">
    <property type="entry name" value="Peptidase_A8"/>
    <property type="match status" value="1"/>
</dbReference>
<dbReference type="HAMAP" id="MF_00161">
    <property type="entry name" value="LspA"/>
    <property type="match status" value="1"/>
</dbReference>
<accession>Q1K3N4</accession>
<keyword evidence="3 9" id="KW-0645">Protease</keyword>
<dbReference type="EMBL" id="AAEW02000002">
    <property type="protein sequence ID" value="EAT16940.1"/>
    <property type="molecule type" value="Genomic_DNA"/>
</dbReference>